<dbReference type="Pfam" id="PF00106">
    <property type="entry name" value="adh_short"/>
    <property type="match status" value="1"/>
</dbReference>
<protein>
    <submittedName>
        <fullName evidence="6">NAD(P)-binding protein</fullName>
    </submittedName>
</protein>
<feature type="domain" description="Ketoreductase" evidence="5">
    <location>
        <begin position="107"/>
        <end position="292"/>
    </location>
</feature>
<dbReference type="GO" id="GO:0016616">
    <property type="term" value="F:oxidoreductase activity, acting on the CH-OH group of donors, NAD or NADP as acceptor"/>
    <property type="evidence" value="ECO:0007669"/>
    <property type="project" value="UniProtKB-ARBA"/>
</dbReference>
<dbReference type="FunFam" id="3.40.50.720:FF:000084">
    <property type="entry name" value="Short-chain dehydrogenase reductase"/>
    <property type="match status" value="1"/>
</dbReference>
<dbReference type="InterPro" id="IPR057326">
    <property type="entry name" value="KR_dom"/>
</dbReference>
<comment type="similarity">
    <text evidence="1 4">Belongs to the short-chain dehydrogenases/reductases (SDR) family.</text>
</comment>
<dbReference type="SUPFAM" id="SSF51735">
    <property type="entry name" value="NAD(P)-binding Rossmann-fold domains"/>
    <property type="match status" value="1"/>
</dbReference>
<dbReference type="OrthoDB" id="47007at2759"/>
<dbReference type="GO" id="GO:0050664">
    <property type="term" value="F:oxidoreductase activity, acting on NAD(P)H, oxygen as acceptor"/>
    <property type="evidence" value="ECO:0007669"/>
    <property type="project" value="TreeGrafter"/>
</dbReference>
<evidence type="ECO:0000256" key="3">
    <source>
        <dbReference type="ARBA" id="ARBA00023002"/>
    </source>
</evidence>
<evidence type="ECO:0000259" key="5">
    <source>
        <dbReference type="SMART" id="SM00822"/>
    </source>
</evidence>
<dbReference type="PANTHER" id="PTHR43008">
    <property type="entry name" value="BENZIL REDUCTASE"/>
    <property type="match status" value="1"/>
</dbReference>
<name>A0A2T4CC10_TRILO</name>
<dbReference type="EMBL" id="KZ679128">
    <property type="protein sequence ID" value="PTB79085.1"/>
    <property type="molecule type" value="Genomic_DNA"/>
</dbReference>
<dbReference type="PRINTS" id="PR00080">
    <property type="entry name" value="SDRFAMILY"/>
</dbReference>
<evidence type="ECO:0000313" key="6">
    <source>
        <dbReference type="EMBL" id="PTB79085.1"/>
    </source>
</evidence>
<dbReference type="InterPro" id="IPR002347">
    <property type="entry name" value="SDR_fam"/>
</dbReference>
<sequence>MLGSSPSSTTYLTNTTILSFSRLCNLTTHHPILTTSISSILKQSHTNHQSNIIIIIAMANSHTTDREALTSRIIPQMTLSSGIAPSPSPSLHPSARDSASGRFSIAGNAVITGGTGGIGLVVSRAILQHGASGLMLLDLNVDASQPAVEALRAEFPQATIEARSVDVTDEEAVNAAIAETVQLLGSVDMLVCLAGIVHTSHALDTPISTWRKVLDVNTTGTFICARAAARAMISRGTGGRIVLTASISAHRVNFPQPQAAYNASKGALLMLTRSLAAEWARYGISVNSVSPGYMDTVLNEGEGLAEARRIWNDYLNGADIVVDGGGHVF</sequence>
<keyword evidence="3" id="KW-0560">Oxidoreductase</keyword>
<dbReference type="SMART" id="SM00822">
    <property type="entry name" value="PKS_KR"/>
    <property type="match status" value="1"/>
</dbReference>
<reference evidence="6 7" key="1">
    <citation type="submission" date="2016-07" db="EMBL/GenBank/DDBJ databases">
        <title>Multiple horizontal gene transfer events from other fungi enriched the ability of initially mycotrophic Trichoderma (Ascomycota) to feed on dead plant biomass.</title>
        <authorList>
            <consortium name="DOE Joint Genome Institute"/>
            <person name="Aerts A."/>
            <person name="Atanasova L."/>
            <person name="Chenthamara K."/>
            <person name="Zhang J."/>
            <person name="Grujic M."/>
            <person name="Henrissat B."/>
            <person name="Kuo A."/>
            <person name="Salamov A."/>
            <person name="Lipzen A."/>
            <person name="Labutti K."/>
            <person name="Barry K."/>
            <person name="Miao Y."/>
            <person name="Rahimi M.J."/>
            <person name="Shen Q."/>
            <person name="Grigoriev I.V."/>
            <person name="Kubicek C.P."/>
            <person name="Druzhinina I.S."/>
        </authorList>
    </citation>
    <scope>NUCLEOTIDE SEQUENCE [LARGE SCALE GENOMIC DNA]</scope>
    <source>
        <strain evidence="6 7">ATCC 18648</strain>
    </source>
</reference>
<dbReference type="InterPro" id="IPR036291">
    <property type="entry name" value="NAD(P)-bd_dom_sf"/>
</dbReference>
<gene>
    <name evidence="6" type="ORF">M440DRAFT_1159880</name>
</gene>
<dbReference type="PRINTS" id="PR00081">
    <property type="entry name" value="GDHRDH"/>
</dbReference>
<keyword evidence="2" id="KW-0521">NADP</keyword>
<dbReference type="STRING" id="983965.A0A2T4CC10"/>
<dbReference type="AlphaFoldDB" id="A0A2T4CC10"/>
<keyword evidence="7" id="KW-1185">Reference proteome</keyword>
<evidence type="ECO:0000256" key="2">
    <source>
        <dbReference type="ARBA" id="ARBA00022857"/>
    </source>
</evidence>
<dbReference type="InterPro" id="IPR020904">
    <property type="entry name" value="Sc_DH/Rdtase_CS"/>
</dbReference>
<evidence type="ECO:0000256" key="1">
    <source>
        <dbReference type="ARBA" id="ARBA00006484"/>
    </source>
</evidence>
<organism evidence="6 7">
    <name type="scientific">Trichoderma longibrachiatum ATCC 18648</name>
    <dbReference type="NCBI Taxonomy" id="983965"/>
    <lineage>
        <taxon>Eukaryota</taxon>
        <taxon>Fungi</taxon>
        <taxon>Dikarya</taxon>
        <taxon>Ascomycota</taxon>
        <taxon>Pezizomycotina</taxon>
        <taxon>Sordariomycetes</taxon>
        <taxon>Hypocreomycetidae</taxon>
        <taxon>Hypocreales</taxon>
        <taxon>Hypocreaceae</taxon>
        <taxon>Trichoderma</taxon>
    </lineage>
</organism>
<dbReference type="PANTHER" id="PTHR43008:SF4">
    <property type="entry name" value="CHAIN DEHYDROGENASE, PUTATIVE (AFU_ORTHOLOGUE AFUA_4G08710)-RELATED"/>
    <property type="match status" value="1"/>
</dbReference>
<dbReference type="PROSITE" id="PS00061">
    <property type="entry name" value="ADH_SHORT"/>
    <property type="match status" value="1"/>
</dbReference>
<accession>A0A2T4CC10</accession>
<proteinExistence type="inferred from homology"/>
<evidence type="ECO:0000256" key="4">
    <source>
        <dbReference type="RuleBase" id="RU000363"/>
    </source>
</evidence>
<dbReference type="Proteomes" id="UP000240760">
    <property type="component" value="Unassembled WGS sequence"/>
</dbReference>
<dbReference type="Gene3D" id="3.40.50.720">
    <property type="entry name" value="NAD(P)-binding Rossmann-like Domain"/>
    <property type="match status" value="1"/>
</dbReference>
<evidence type="ECO:0000313" key="7">
    <source>
        <dbReference type="Proteomes" id="UP000240760"/>
    </source>
</evidence>